<gene>
    <name evidence="1" type="ORF">R1sor_026618</name>
</gene>
<comment type="caution">
    <text evidence="1">The sequence shown here is derived from an EMBL/GenBank/DDBJ whole genome shotgun (WGS) entry which is preliminary data.</text>
</comment>
<organism evidence="1 2">
    <name type="scientific">Riccia sorocarpa</name>
    <dbReference type="NCBI Taxonomy" id="122646"/>
    <lineage>
        <taxon>Eukaryota</taxon>
        <taxon>Viridiplantae</taxon>
        <taxon>Streptophyta</taxon>
        <taxon>Embryophyta</taxon>
        <taxon>Marchantiophyta</taxon>
        <taxon>Marchantiopsida</taxon>
        <taxon>Marchantiidae</taxon>
        <taxon>Marchantiales</taxon>
        <taxon>Ricciaceae</taxon>
        <taxon>Riccia</taxon>
    </lineage>
</organism>
<name>A0ABD3GF15_9MARC</name>
<reference evidence="1 2" key="1">
    <citation type="submission" date="2024-09" db="EMBL/GenBank/DDBJ databases">
        <title>Chromosome-scale assembly of Riccia sorocarpa.</title>
        <authorList>
            <person name="Paukszto L."/>
        </authorList>
    </citation>
    <scope>NUCLEOTIDE SEQUENCE [LARGE SCALE GENOMIC DNA]</scope>
    <source>
        <strain evidence="1">LP-2024</strain>
        <tissue evidence="1">Aerial parts of the thallus</tissue>
    </source>
</reference>
<keyword evidence="2" id="KW-1185">Reference proteome</keyword>
<dbReference type="EMBL" id="JBJQOH010000008">
    <property type="protein sequence ID" value="KAL3676670.1"/>
    <property type="molecule type" value="Genomic_DNA"/>
</dbReference>
<sequence>MSFCLVCKRWRGLIRSAEFAQQYHSVKPIAFFHYPGDEGEETKAVFGFPEYKVQYLGEAHAGIRCRASLMLGYEGMVDLHLAKWRPGICIRCGENLYWAVEEVSQHSQWEDFFRILLKYDLKTGTWTVDEPILPYERLVNSEDIPNCLRQSLPYVRLVEDPDMYSLSDKVPLWNVHLAAHDGTMFVTLFDSLINEEAFSGQFSALIPEVKVIDAQLVLMISELPDVPETYLPTKAVAQNEMSYVTFE</sequence>
<evidence type="ECO:0008006" key="3">
    <source>
        <dbReference type="Google" id="ProtNLM"/>
    </source>
</evidence>
<protein>
    <recommendedName>
        <fullName evidence="3">F-box domain-containing protein</fullName>
    </recommendedName>
</protein>
<evidence type="ECO:0000313" key="1">
    <source>
        <dbReference type="EMBL" id="KAL3676670.1"/>
    </source>
</evidence>
<proteinExistence type="predicted"/>
<accession>A0ABD3GF15</accession>
<dbReference type="Proteomes" id="UP001633002">
    <property type="component" value="Unassembled WGS sequence"/>
</dbReference>
<evidence type="ECO:0000313" key="2">
    <source>
        <dbReference type="Proteomes" id="UP001633002"/>
    </source>
</evidence>
<dbReference type="AlphaFoldDB" id="A0ABD3GF15"/>